<name>A0AB94IXW6_9BACT</name>
<dbReference type="Proteomes" id="UP000008957">
    <property type="component" value="Chromosome"/>
</dbReference>
<dbReference type="EMBL" id="FP929056">
    <property type="protein sequence ID" value="CBL28632.1"/>
    <property type="molecule type" value="Genomic_DNA"/>
</dbReference>
<evidence type="ECO:0008006" key="3">
    <source>
        <dbReference type="Google" id="ProtNLM"/>
    </source>
</evidence>
<protein>
    <recommendedName>
        <fullName evidence="3">Glycosyltransferase</fullName>
    </recommendedName>
</protein>
<keyword evidence="2" id="KW-1185">Reference proteome</keyword>
<gene>
    <name evidence="1" type="ORF">SY1_16780</name>
</gene>
<reference evidence="1 2" key="2">
    <citation type="submission" date="2010-03" db="EMBL/GenBank/DDBJ databases">
        <authorList>
            <person name="Pajon A."/>
        </authorList>
    </citation>
    <scope>NUCLEOTIDE SEQUENCE [LARGE SCALE GENOMIC DNA]</scope>
    <source>
        <strain evidence="1 2">SGP1</strain>
    </source>
</reference>
<organism evidence="1 2">
    <name type="scientific">Fretibacterium fastidiosum</name>
    <dbReference type="NCBI Taxonomy" id="651822"/>
    <lineage>
        <taxon>Bacteria</taxon>
        <taxon>Thermotogati</taxon>
        <taxon>Synergistota</taxon>
        <taxon>Synergistia</taxon>
        <taxon>Synergistales</taxon>
        <taxon>Aminobacteriaceae</taxon>
        <taxon>Fretibacterium</taxon>
    </lineage>
</organism>
<dbReference type="AlphaFoldDB" id="A0AB94IXW6"/>
<dbReference type="KEGG" id="sbr:SY1_16780"/>
<sequence>MTMATEQDHDKNLKLINSLIGAKAELTFSTGLYKGKYASRLEDVKSAKEDEGPLLGMAHPMFKGALLPVARSLELSLRLEGNACFYQSPAEIVRTVVNVPIPLVWLRLDAPLERVQRRMFVRVPCGIKARAYLLEVNSEYEAAEAERRGAPLPTPPQAWFPLLLNDISLGGVGALIQKEQADMCRLKARYLLQMAVSGTEFFVICDVVTAQKDEAGRLSAGLSYEGLPAFTEKLMGAFIRQQELNGRGS</sequence>
<accession>A0AB94IXW6</accession>
<reference evidence="2" key="1">
    <citation type="submission" date="2010-03" db="EMBL/GenBank/DDBJ databases">
        <title>The genome sequence of Synergistetes sp. SGP1.</title>
        <authorList>
            <consortium name="metaHIT consortium -- http://www.metahit.eu/"/>
            <person name="Pajon A."/>
            <person name="Turner K."/>
            <person name="Parkhill J."/>
            <person name="Wade W."/>
            <person name="Vartoukian S."/>
        </authorList>
    </citation>
    <scope>NUCLEOTIDE SEQUENCE [LARGE SCALE GENOMIC DNA]</scope>
    <source>
        <strain evidence="2">SGP1</strain>
    </source>
</reference>
<proteinExistence type="predicted"/>
<evidence type="ECO:0000313" key="1">
    <source>
        <dbReference type="EMBL" id="CBL28632.1"/>
    </source>
</evidence>
<evidence type="ECO:0000313" key="2">
    <source>
        <dbReference type="Proteomes" id="UP000008957"/>
    </source>
</evidence>